<keyword evidence="1" id="KW-0150">Chloroplast</keyword>
<evidence type="ECO:0000313" key="1">
    <source>
        <dbReference type="EMBL" id="ADJ66538.1"/>
    </source>
</evidence>
<dbReference type="RefSeq" id="YP_003795296.1">
    <property type="nucleotide sequence ID" value="NC_014340.2"/>
</dbReference>
<reference evidence="1" key="1">
    <citation type="journal article" date="2010" name="Proc. Natl. Acad. Sci. U.S.A.">
        <title>A common red algal origin of the apicomplexan, dinoflagellate, and heterokont plastids.</title>
        <authorList>
            <person name="Janouskovec J."/>
            <person name="Horak A."/>
            <person name="Obornik M."/>
            <person name="Lukes J."/>
            <person name="Keeling P.J."/>
        </authorList>
    </citation>
    <scope>NUCLEOTIDE SEQUENCE</scope>
    <source>
        <strain evidence="1">CCMP2878</strain>
    </source>
</reference>
<keyword evidence="1" id="KW-0934">Plastid</keyword>
<name>D9IXD0_9ALVE</name>
<accession>D9IXD0</accession>
<proteinExistence type="predicted"/>
<gene>
    <name evidence="1" type="primary">psbN</name>
</gene>
<geneLocation type="chloroplast" evidence="1"/>
<dbReference type="GeneID" id="9480933"/>
<sequence>MVTILTCLFTSGVLFGFVIDFIKLSWFNEHLLRDPLEDHEH</sequence>
<reference evidence="1" key="2">
    <citation type="submission" date="2013-03" db="EMBL/GenBank/DDBJ databases">
        <title>Split photosystem protein, linear topology, and growth of structural complexity in the recombination-driven plastid genome of Chromera velia.</title>
        <authorList>
            <person name="Janouskovec J."/>
            <person name="Sobotka R."/>
            <person name="Lai D.-H."/>
            <person name="Flegontov P."/>
            <person name="Konik P."/>
            <person name="Komenda J."/>
            <person name="Ali S."/>
            <person name="Prasil O."/>
            <person name="Pain A."/>
            <person name="Obornik M."/>
            <person name="Lukes J."/>
            <person name="Keeling P.J."/>
        </authorList>
    </citation>
    <scope>NUCLEOTIDE SEQUENCE</scope>
    <source>
        <strain evidence="1">CCMP2878</strain>
    </source>
</reference>
<dbReference type="EMBL" id="HM222967">
    <property type="protein sequence ID" value="ADJ66538.1"/>
    <property type="molecule type" value="Genomic_DNA"/>
</dbReference>
<dbReference type="AlphaFoldDB" id="D9IXD0"/>
<protein>
    <submittedName>
        <fullName evidence="1">Photosystem II protein N</fullName>
    </submittedName>
</protein>
<organism evidence="1">
    <name type="scientific">Chromera velia</name>
    <dbReference type="NCBI Taxonomy" id="505693"/>
    <lineage>
        <taxon>Eukaryota</taxon>
        <taxon>Sar</taxon>
        <taxon>Alveolata</taxon>
        <taxon>Colpodellida</taxon>
        <taxon>Chromeraceae</taxon>
        <taxon>Chromera</taxon>
    </lineage>
</organism>